<name>K9WSG6_9NOST</name>
<proteinExistence type="predicted"/>
<protein>
    <submittedName>
        <fullName evidence="2">Uncharacterized protein</fullName>
    </submittedName>
</protein>
<dbReference type="Proteomes" id="UP000010475">
    <property type="component" value="Chromosome"/>
</dbReference>
<evidence type="ECO:0000313" key="2">
    <source>
        <dbReference type="EMBL" id="AFZ23330.1"/>
    </source>
</evidence>
<organism evidence="2 3">
    <name type="scientific">Cylindrospermum stagnale PCC 7417</name>
    <dbReference type="NCBI Taxonomy" id="56107"/>
    <lineage>
        <taxon>Bacteria</taxon>
        <taxon>Bacillati</taxon>
        <taxon>Cyanobacteriota</taxon>
        <taxon>Cyanophyceae</taxon>
        <taxon>Nostocales</taxon>
        <taxon>Nostocaceae</taxon>
        <taxon>Cylindrospermum</taxon>
    </lineage>
</organism>
<dbReference type="AlphaFoldDB" id="K9WSG6"/>
<evidence type="ECO:0000256" key="1">
    <source>
        <dbReference type="SAM" id="MobiDB-lite"/>
    </source>
</evidence>
<keyword evidence="3" id="KW-1185">Reference proteome</keyword>
<feature type="region of interest" description="Disordered" evidence="1">
    <location>
        <begin position="64"/>
        <end position="84"/>
    </location>
</feature>
<dbReference type="KEGG" id="csg:Cylst_1011"/>
<reference evidence="2 3" key="1">
    <citation type="submission" date="2012-06" db="EMBL/GenBank/DDBJ databases">
        <title>Finished chromosome of genome of Cylindrospermum stagnale PCC 7417.</title>
        <authorList>
            <consortium name="US DOE Joint Genome Institute"/>
            <person name="Gugger M."/>
            <person name="Coursin T."/>
            <person name="Rippka R."/>
            <person name="Tandeau De Marsac N."/>
            <person name="Huntemann M."/>
            <person name="Wei C.-L."/>
            <person name="Han J."/>
            <person name="Detter J.C."/>
            <person name="Han C."/>
            <person name="Tapia R."/>
            <person name="Chen A."/>
            <person name="Kyrpides N."/>
            <person name="Mavromatis K."/>
            <person name="Markowitz V."/>
            <person name="Szeto E."/>
            <person name="Ivanova N."/>
            <person name="Pagani I."/>
            <person name="Pati A."/>
            <person name="Goodwin L."/>
            <person name="Nordberg H.P."/>
            <person name="Cantor M.N."/>
            <person name="Hua S.X."/>
            <person name="Woyke T."/>
            <person name="Kerfeld C.A."/>
        </authorList>
    </citation>
    <scope>NUCLEOTIDE SEQUENCE [LARGE SCALE GENOMIC DNA]</scope>
    <source>
        <strain evidence="2 3">PCC 7417</strain>
    </source>
</reference>
<dbReference type="RefSeq" id="WP_015206586.1">
    <property type="nucleotide sequence ID" value="NC_019757.1"/>
</dbReference>
<evidence type="ECO:0000313" key="3">
    <source>
        <dbReference type="Proteomes" id="UP000010475"/>
    </source>
</evidence>
<dbReference type="HOGENOM" id="CLU_2218743_0_0_3"/>
<dbReference type="EMBL" id="CP003642">
    <property type="protein sequence ID" value="AFZ23330.1"/>
    <property type="molecule type" value="Genomic_DNA"/>
</dbReference>
<accession>K9WSG6</accession>
<sequence length="106" mass="11662">MRHLQLKPTNASTFIPPTNLGLTARSTPASSLAALQARSDRSKVDDLSVVSQVLKAQYQRQQASKLQAETLPEEEKQAKPAHQASKLQYQQVCQITTGNSEFEPTV</sequence>
<gene>
    <name evidence="2" type="ORF">Cylst_1011</name>
</gene>